<evidence type="ECO:0000256" key="2">
    <source>
        <dbReference type="SAM" id="MobiDB-lite"/>
    </source>
</evidence>
<dbReference type="Proteomes" id="UP000011087">
    <property type="component" value="Unassembled WGS sequence"/>
</dbReference>
<dbReference type="OrthoDB" id="62701at2759"/>
<dbReference type="RefSeq" id="XP_005839548.1">
    <property type="nucleotide sequence ID" value="XM_005839491.1"/>
</dbReference>
<keyword evidence="1" id="KW-0175">Coiled coil</keyword>
<feature type="region of interest" description="Disordered" evidence="2">
    <location>
        <begin position="1"/>
        <end position="20"/>
    </location>
</feature>
<keyword evidence="6" id="KW-1185">Reference proteome</keyword>
<dbReference type="PaxDb" id="55529-EKX52568"/>
<feature type="domain" description="PDZ" evidence="3">
    <location>
        <begin position="50"/>
        <end position="129"/>
    </location>
</feature>
<evidence type="ECO:0000313" key="6">
    <source>
        <dbReference type="Proteomes" id="UP000011087"/>
    </source>
</evidence>
<reference evidence="4 6" key="1">
    <citation type="journal article" date="2012" name="Nature">
        <title>Algal genomes reveal evolutionary mosaicism and the fate of nucleomorphs.</title>
        <authorList>
            <consortium name="DOE Joint Genome Institute"/>
            <person name="Curtis B.A."/>
            <person name="Tanifuji G."/>
            <person name="Burki F."/>
            <person name="Gruber A."/>
            <person name="Irimia M."/>
            <person name="Maruyama S."/>
            <person name="Arias M.C."/>
            <person name="Ball S.G."/>
            <person name="Gile G.H."/>
            <person name="Hirakawa Y."/>
            <person name="Hopkins J.F."/>
            <person name="Kuo A."/>
            <person name="Rensing S.A."/>
            <person name="Schmutz J."/>
            <person name="Symeonidi A."/>
            <person name="Elias M."/>
            <person name="Eveleigh R.J."/>
            <person name="Herman E.K."/>
            <person name="Klute M.J."/>
            <person name="Nakayama T."/>
            <person name="Obornik M."/>
            <person name="Reyes-Prieto A."/>
            <person name="Armbrust E.V."/>
            <person name="Aves S.J."/>
            <person name="Beiko R.G."/>
            <person name="Coutinho P."/>
            <person name="Dacks J.B."/>
            <person name="Durnford D.G."/>
            <person name="Fast N.M."/>
            <person name="Green B.R."/>
            <person name="Grisdale C.J."/>
            <person name="Hempel F."/>
            <person name="Henrissat B."/>
            <person name="Hoppner M.P."/>
            <person name="Ishida K."/>
            <person name="Kim E."/>
            <person name="Koreny L."/>
            <person name="Kroth P.G."/>
            <person name="Liu Y."/>
            <person name="Malik S.B."/>
            <person name="Maier U.G."/>
            <person name="McRose D."/>
            <person name="Mock T."/>
            <person name="Neilson J.A."/>
            <person name="Onodera N.T."/>
            <person name="Poole A.M."/>
            <person name="Pritham E.J."/>
            <person name="Richards T.A."/>
            <person name="Rocap G."/>
            <person name="Roy S.W."/>
            <person name="Sarai C."/>
            <person name="Schaack S."/>
            <person name="Shirato S."/>
            <person name="Slamovits C.H."/>
            <person name="Spencer D.F."/>
            <person name="Suzuki S."/>
            <person name="Worden A.Z."/>
            <person name="Zauner S."/>
            <person name="Barry K."/>
            <person name="Bell C."/>
            <person name="Bharti A.K."/>
            <person name="Crow J.A."/>
            <person name="Grimwood J."/>
            <person name="Kramer R."/>
            <person name="Lindquist E."/>
            <person name="Lucas S."/>
            <person name="Salamov A."/>
            <person name="McFadden G.I."/>
            <person name="Lane C.E."/>
            <person name="Keeling P.J."/>
            <person name="Gray M.W."/>
            <person name="Grigoriev I.V."/>
            <person name="Archibald J.M."/>
        </authorList>
    </citation>
    <scope>NUCLEOTIDE SEQUENCE</scope>
    <source>
        <strain evidence="4 6">CCMP2712</strain>
    </source>
</reference>
<dbReference type="Gene3D" id="2.30.42.10">
    <property type="match status" value="1"/>
</dbReference>
<dbReference type="EnsemblProtists" id="EKX52568">
    <property type="protein sequence ID" value="EKX52568"/>
    <property type="gene ID" value="GUITHDRAFT_133632"/>
</dbReference>
<name>L1JWS9_GUITC</name>
<sequence length="365" mass="41550">MKGAGNMRQSQETRSPFDLARISQEGYRSGGFRSINEEIRPDLRGNPDLAGVGIFFQQSTKASFAYVQSIIHGSSADRCGLIQHGDQLVAVAEAGEWPRNVEGQNLHMIRDKILGKQGSFVRLQMRRPSTNEVYEVELMRGSPEFIEIMHVSSDLKEKQISSNARIQELESQVAMLRMHSDRLQAHAQTVQVEEDPRIGPLEEELSARMEDLRRFEEMLLASKEKTREAILARDKFAEQLKDVKSDFDLLKEKLSLSKEEESRLVHENESLKGQISLLKVVASFFRSMRCKFSMQSYRIEVLRSELQSIKERDAKLGQRLTSGHRAIAQHSEHSTKMADNEPTRQKLYSTSSSAASSENKLQYFA</sequence>
<reference evidence="5" key="3">
    <citation type="submission" date="2015-06" db="UniProtKB">
        <authorList>
            <consortium name="EnsemblProtists"/>
        </authorList>
    </citation>
    <scope>IDENTIFICATION</scope>
</reference>
<feature type="compositionally biased region" description="Basic and acidic residues" evidence="2">
    <location>
        <begin position="330"/>
        <end position="344"/>
    </location>
</feature>
<evidence type="ECO:0000259" key="3">
    <source>
        <dbReference type="SMART" id="SM00228"/>
    </source>
</evidence>
<dbReference type="InterPro" id="IPR001478">
    <property type="entry name" value="PDZ"/>
</dbReference>
<dbReference type="HOGENOM" id="CLU_759626_0_0_1"/>
<organism evidence="4">
    <name type="scientific">Guillardia theta (strain CCMP2712)</name>
    <name type="common">Cryptophyte</name>
    <dbReference type="NCBI Taxonomy" id="905079"/>
    <lineage>
        <taxon>Eukaryota</taxon>
        <taxon>Cryptophyceae</taxon>
        <taxon>Pyrenomonadales</taxon>
        <taxon>Geminigeraceae</taxon>
        <taxon>Guillardia</taxon>
    </lineage>
</organism>
<evidence type="ECO:0000256" key="1">
    <source>
        <dbReference type="SAM" id="Coils"/>
    </source>
</evidence>
<dbReference type="EMBL" id="JH992972">
    <property type="protein sequence ID" value="EKX52568.1"/>
    <property type="molecule type" value="Genomic_DNA"/>
</dbReference>
<gene>
    <name evidence="4" type="ORF">GUITHDRAFT_133632</name>
</gene>
<feature type="coiled-coil region" evidence="1">
    <location>
        <begin position="233"/>
        <end position="260"/>
    </location>
</feature>
<reference evidence="6" key="2">
    <citation type="submission" date="2012-11" db="EMBL/GenBank/DDBJ databases">
        <authorList>
            <person name="Kuo A."/>
            <person name="Curtis B.A."/>
            <person name="Tanifuji G."/>
            <person name="Burki F."/>
            <person name="Gruber A."/>
            <person name="Irimia M."/>
            <person name="Maruyama S."/>
            <person name="Arias M.C."/>
            <person name="Ball S.G."/>
            <person name="Gile G.H."/>
            <person name="Hirakawa Y."/>
            <person name="Hopkins J.F."/>
            <person name="Rensing S.A."/>
            <person name="Schmutz J."/>
            <person name="Symeonidi A."/>
            <person name="Elias M."/>
            <person name="Eveleigh R.J."/>
            <person name="Herman E.K."/>
            <person name="Klute M.J."/>
            <person name="Nakayama T."/>
            <person name="Obornik M."/>
            <person name="Reyes-Prieto A."/>
            <person name="Armbrust E.V."/>
            <person name="Aves S.J."/>
            <person name="Beiko R.G."/>
            <person name="Coutinho P."/>
            <person name="Dacks J.B."/>
            <person name="Durnford D.G."/>
            <person name="Fast N.M."/>
            <person name="Green B.R."/>
            <person name="Grisdale C."/>
            <person name="Hempe F."/>
            <person name="Henrissat B."/>
            <person name="Hoppner M.P."/>
            <person name="Ishida K.-I."/>
            <person name="Kim E."/>
            <person name="Koreny L."/>
            <person name="Kroth P.G."/>
            <person name="Liu Y."/>
            <person name="Malik S.-B."/>
            <person name="Maier U.G."/>
            <person name="McRose D."/>
            <person name="Mock T."/>
            <person name="Neilson J.A."/>
            <person name="Onodera N.T."/>
            <person name="Poole A.M."/>
            <person name="Pritham E.J."/>
            <person name="Richards T.A."/>
            <person name="Rocap G."/>
            <person name="Roy S.W."/>
            <person name="Sarai C."/>
            <person name="Schaack S."/>
            <person name="Shirato S."/>
            <person name="Slamovits C.H."/>
            <person name="Spencer D.F."/>
            <person name="Suzuki S."/>
            <person name="Worden A.Z."/>
            <person name="Zauner S."/>
            <person name="Barry K."/>
            <person name="Bell C."/>
            <person name="Bharti A.K."/>
            <person name="Crow J.A."/>
            <person name="Grimwood J."/>
            <person name="Kramer R."/>
            <person name="Lindquist E."/>
            <person name="Lucas S."/>
            <person name="Salamov A."/>
            <person name="McFadden G.I."/>
            <person name="Lane C.E."/>
            <person name="Keeling P.J."/>
            <person name="Gray M.W."/>
            <person name="Grigoriev I.V."/>
            <person name="Archibald J.M."/>
        </authorList>
    </citation>
    <scope>NUCLEOTIDE SEQUENCE</scope>
    <source>
        <strain evidence="6">CCMP2712</strain>
    </source>
</reference>
<dbReference type="SUPFAM" id="SSF50156">
    <property type="entry name" value="PDZ domain-like"/>
    <property type="match status" value="1"/>
</dbReference>
<dbReference type="AlphaFoldDB" id="L1JWS9"/>
<proteinExistence type="predicted"/>
<dbReference type="KEGG" id="gtt:GUITHDRAFT_133632"/>
<dbReference type="SMART" id="SM00228">
    <property type="entry name" value="PDZ"/>
    <property type="match status" value="1"/>
</dbReference>
<dbReference type="InterPro" id="IPR036034">
    <property type="entry name" value="PDZ_sf"/>
</dbReference>
<dbReference type="GeneID" id="17309341"/>
<feature type="region of interest" description="Disordered" evidence="2">
    <location>
        <begin position="329"/>
        <end position="365"/>
    </location>
</feature>
<protein>
    <recommendedName>
        <fullName evidence="3">PDZ domain-containing protein</fullName>
    </recommendedName>
</protein>
<accession>L1JWS9</accession>
<evidence type="ECO:0000313" key="4">
    <source>
        <dbReference type="EMBL" id="EKX52568.1"/>
    </source>
</evidence>
<evidence type="ECO:0000313" key="5">
    <source>
        <dbReference type="EnsemblProtists" id="EKX52568"/>
    </source>
</evidence>